<evidence type="ECO:0000313" key="2">
    <source>
        <dbReference type="EMBL" id="GBM62975.1"/>
    </source>
</evidence>
<sequence>MVIQNLLDVTIPELSLSCLGIQGPLNNSGCNSSSSEAGVLIPIIGPALQLPKEVRTITGMGSLHHYCAPRWNENPLTYPVASHPRPRGVPPGDPLLA</sequence>
<reference evidence="2 3" key="1">
    <citation type="journal article" date="2019" name="Sci. Rep.">
        <title>Orb-weaving spider Araneus ventricosus genome elucidates the spidroin gene catalogue.</title>
        <authorList>
            <person name="Kono N."/>
            <person name="Nakamura H."/>
            <person name="Ohtoshi R."/>
            <person name="Moran D.A.P."/>
            <person name="Shinohara A."/>
            <person name="Yoshida Y."/>
            <person name="Fujiwara M."/>
            <person name="Mori M."/>
            <person name="Tomita M."/>
            <person name="Arakawa K."/>
        </authorList>
    </citation>
    <scope>NUCLEOTIDE SEQUENCE [LARGE SCALE GENOMIC DNA]</scope>
</reference>
<gene>
    <name evidence="2" type="ORF">AVEN_131146_1</name>
</gene>
<protein>
    <submittedName>
        <fullName evidence="2">Uncharacterized protein</fullName>
    </submittedName>
</protein>
<name>A0A4Y2HCE4_ARAVE</name>
<accession>A0A4Y2HCE4</accession>
<dbReference type="EMBL" id="BGPR01001844">
    <property type="protein sequence ID" value="GBM62975.1"/>
    <property type="molecule type" value="Genomic_DNA"/>
</dbReference>
<dbReference type="Proteomes" id="UP000499080">
    <property type="component" value="Unassembled WGS sequence"/>
</dbReference>
<evidence type="ECO:0000313" key="3">
    <source>
        <dbReference type="Proteomes" id="UP000499080"/>
    </source>
</evidence>
<feature type="region of interest" description="Disordered" evidence="1">
    <location>
        <begin position="77"/>
        <end position="97"/>
    </location>
</feature>
<evidence type="ECO:0000256" key="1">
    <source>
        <dbReference type="SAM" id="MobiDB-lite"/>
    </source>
</evidence>
<keyword evidence="3" id="KW-1185">Reference proteome</keyword>
<organism evidence="2 3">
    <name type="scientific">Araneus ventricosus</name>
    <name type="common">Orbweaver spider</name>
    <name type="synonym">Epeira ventricosa</name>
    <dbReference type="NCBI Taxonomy" id="182803"/>
    <lineage>
        <taxon>Eukaryota</taxon>
        <taxon>Metazoa</taxon>
        <taxon>Ecdysozoa</taxon>
        <taxon>Arthropoda</taxon>
        <taxon>Chelicerata</taxon>
        <taxon>Arachnida</taxon>
        <taxon>Araneae</taxon>
        <taxon>Araneomorphae</taxon>
        <taxon>Entelegynae</taxon>
        <taxon>Araneoidea</taxon>
        <taxon>Araneidae</taxon>
        <taxon>Araneus</taxon>
    </lineage>
</organism>
<proteinExistence type="predicted"/>
<dbReference type="AlphaFoldDB" id="A0A4Y2HCE4"/>
<feature type="compositionally biased region" description="Pro residues" evidence="1">
    <location>
        <begin position="87"/>
        <end position="97"/>
    </location>
</feature>
<comment type="caution">
    <text evidence="2">The sequence shown here is derived from an EMBL/GenBank/DDBJ whole genome shotgun (WGS) entry which is preliminary data.</text>
</comment>